<evidence type="ECO:0000259" key="1">
    <source>
        <dbReference type="Pfam" id="PF07171"/>
    </source>
</evidence>
<dbReference type="Proteomes" id="UP001602119">
    <property type="component" value="Unassembled WGS sequence"/>
</dbReference>
<sequence length="489" mass="52498">MPRSLRIAIGGIHIESSTFSPHLSTADDFHVTRGDALLARYDWLSPARPWAGDVEWVPLVHARALPGGVVDPAAYDAWSAEILDRLAEAGPVDGVLLDIHGAMSVVGREDAEGDLVTAIRTLIGPEPYISTAMDLHGNVSHVLFEGCDLLTCYRTAPHVDVWETRERAARNLVDALRRGQRPHKALVHVPILLPGEMTSTRTEPARGLYAGIPEIEAQEGVIDAAVWIGFAWADQPRCRGAVVVTGTDAAAVEKAAGQLGEHFWSVREEFAFVAPTGSMDECLDVALAAAADPSRRPFFISDSGDNPGAGGADDVTFALERMLARPRIRDGSLRAVYASLVDPEAVAQVADQPLGSPVRVRVGGRIDQRDPGPLQLDGVLEAVAEDPAGGRCASVRVGGLSVFVTSRRMQYAELASYARLGIAVGDMDLVVVKIGYLEPELFDAAGDWLLALTPGGVDQDLGRLPYRHLVRPVFPLDRDFAADLTVVTR</sequence>
<dbReference type="Pfam" id="PF07364">
    <property type="entry name" value="DUF1485"/>
    <property type="match status" value="1"/>
</dbReference>
<keyword evidence="4" id="KW-1185">Reference proteome</keyword>
<dbReference type="RefSeq" id="WP_387340146.1">
    <property type="nucleotide sequence ID" value="NZ_JBIAXI010000001.1"/>
</dbReference>
<proteinExistence type="predicted"/>
<accession>A0ABW6V0T8</accession>
<dbReference type="Pfam" id="PF07171">
    <property type="entry name" value="MlrC_C"/>
    <property type="match status" value="1"/>
</dbReference>
<protein>
    <submittedName>
        <fullName evidence="3">M81 family metallopeptidase</fullName>
    </submittedName>
</protein>
<organism evidence="3 4">
    <name type="scientific">Microtetraspora fusca</name>
    <dbReference type="NCBI Taxonomy" id="1997"/>
    <lineage>
        <taxon>Bacteria</taxon>
        <taxon>Bacillati</taxon>
        <taxon>Actinomycetota</taxon>
        <taxon>Actinomycetes</taxon>
        <taxon>Streptosporangiales</taxon>
        <taxon>Streptosporangiaceae</taxon>
        <taxon>Microtetraspora</taxon>
    </lineage>
</organism>
<feature type="domain" description="Microcystin LR degradation protein MlrC N-terminal" evidence="2">
    <location>
        <begin position="6"/>
        <end position="286"/>
    </location>
</feature>
<gene>
    <name evidence="3" type="ORF">ACFY05_01595</name>
</gene>
<evidence type="ECO:0000313" key="4">
    <source>
        <dbReference type="Proteomes" id="UP001602119"/>
    </source>
</evidence>
<comment type="caution">
    <text evidence="3">The sequence shown here is derived from an EMBL/GenBank/DDBJ whole genome shotgun (WGS) entry which is preliminary data.</text>
</comment>
<dbReference type="InterPro" id="IPR010799">
    <property type="entry name" value="MlrC_C"/>
</dbReference>
<evidence type="ECO:0000259" key="2">
    <source>
        <dbReference type="Pfam" id="PF07364"/>
    </source>
</evidence>
<evidence type="ECO:0000313" key="3">
    <source>
        <dbReference type="EMBL" id="MFF4771534.1"/>
    </source>
</evidence>
<feature type="domain" description="Microcystin LR degradation protein MlrC C-terminal" evidence="1">
    <location>
        <begin position="300"/>
        <end position="468"/>
    </location>
</feature>
<dbReference type="InterPro" id="IPR015995">
    <property type="entry name" value="MlrC_N"/>
</dbReference>
<dbReference type="InterPro" id="IPR009197">
    <property type="entry name" value="MlrC"/>
</dbReference>
<dbReference type="EMBL" id="JBIAXI010000001">
    <property type="protein sequence ID" value="MFF4771534.1"/>
    <property type="molecule type" value="Genomic_DNA"/>
</dbReference>
<dbReference type="PIRSF" id="PIRSF012702">
    <property type="entry name" value="UCP012702"/>
    <property type="match status" value="1"/>
</dbReference>
<reference evidence="3 4" key="1">
    <citation type="submission" date="2024-10" db="EMBL/GenBank/DDBJ databases">
        <title>The Natural Products Discovery Center: Release of the First 8490 Sequenced Strains for Exploring Actinobacteria Biosynthetic Diversity.</title>
        <authorList>
            <person name="Kalkreuter E."/>
            <person name="Kautsar S.A."/>
            <person name="Yang D."/>
            <person name="Bader C.D."/>
            <person name="Teijaro C.N."/>
            <person name="Fluegel L."/>
            <person name="Davis C.M."/>
            <person name="Simpson J.R."/>
            <person name="Lauterbach L."/>
            <person name="Steele A.D."/>
            <person name="Gui C."/>
            <person name="Meng S."/>
            <person name="Li G."/>
            <person name="Viehrig K."/>
            <person name="Ye F."/>
            <person name="Su P."/>
            <person name="Kiefer A.F."/>
            <person name="Nichols A."/>
            <person name="Cepeda A.J."/>
            <person name="Yan W."/>
            <person name="Fan B."/>
            <person name="Jiang Y."/>
            <person name="Adhikari A."/>
            <person name="Zheng C.-J."/>
            <person name="Schuster L."/>
            <person name="Cowan T.M."/>
            <person name="Smanski M.J."/>
            <person name="Chevrette M.G."/>
            <person name="De Carvalho L.P.S."/>
            <person name="Shen B."/>
        </authorList>
    </citation>
    <scope>NUCLEOTIDE SEQUENCE [LARGE SCALE GENOMIC DNA]</scope>
    <source>
        <strain evidence="3 4">NPDC001281</strain>
    </source>
</reference>
<name>A0ABW6V0T8_MICFU</name>